<feature type="region of interest" description="Disordered" evidence="1">
    <location>
        <begin position="1"/>
        <end position="57"/>
    </location>
</feature>
<keyword evidence="3" id="KW-1185">Reference proteome</keyword>
<protein>
    <submittedName>
        <fullName evidence="2">Uncharacterized protein</fullName>
    </submittedName>
</protein>
<dbReference type="CTD" id="36340377"/>
<gene>
    <name evidence="2" type="ORF">EGR_04662</name>
</gene>
<sequence length="126" mass="14129">MSNILNSPSHESESTDVVSEEDQNVAVDEEGEEKEGEDPREEMEDREGEEERHCLPRWTGERRKTVFGSLTITVSLKVTRLAICPLALCNQFGEPSFLQPRHGKTGGFYDYRLLMALDKNGSVAAV</sequence>
<feature type="compositionally biased region" description="Acidic residues" evidence="1">
    <location>
        <begin position="18"/>
        <end position="48"/>
    </location>
</feature>
<name>W6UHC9_ECHGR</name>
<comment type="caution">
    <text evidence="2">The sequence shown here is derived from an EMBL/GenBank/DDBJ whole genome shotgun (WGS) entry which is preliminary data.</text>
</comment>
<dbReference type="KEGG" id="egl:EGR_04662"/>
<proteinExistence type="predicted"/>
<evidence type="ECO:0000313" key="3">
    <source>
        <dbReference type="Proteomes" id="UP000019149"/>
    </source>
</evidence>
<evidence type="ECO:0000256" key="1">
    <source>
        <dbReference type="SAM" id="MobiDB-lite"/>
    </source>
</evidence>
<reference evidence="2 3" key="1">
    <citation type="journal article" date="2013" name="Nat. Genet.">
        <title>The genome of the hydatid tapeworm Echinococcus granulosus.</title>
        <authorList>
            <person name="Zheng H."/>
            <person name="Zhang W."/>
            <person name="Zhang L."/>
            <person name="Zhang Z."/>
            <person name="Li J."/>
            <person name="Lu G."/>
            <person name="Zhu Y."/>
            <person name="Wang Y."/>
            <person name="Huang Y."/>
            <person name="Liu J."/>
            <person name="Kang H."/>
            <person name="Chen J."/>
            <person name="Wang L."/>
            <person name="Chen A."/>
            <person name="Yu S."/>
            <person name="Gao Z."/>
            <person name="Jin L."/>
            <person name="Gu W."/>
            <person name="Wang Z."/>
            <person name="Zhao L."/>
            <person name="Shi B."/>
            <person name="Wen H."/>
            <person name="Lin R."/>
            <person name="Jones M.K."/>
            <person name="Brejova B."/>
            <person name="Vinar T."/>
            <person name="Zhao G."/>
            <person name="McManus D.P."/>
            <person name="Chen Z."/>
            <person name="Zhou Y."/>
            <person name="Wang S."/>
        </authorList>
    </citation>
    <scope>NUCLEOTIDE SEQUENCE [LARGE SCALE GENOMIC DNA]</scope>
</reference>
<dbReference type="RefSeq" id="XP_024351664.1">
    <property type="nucleotide sequence ID" value="XM_024493911.1"/>
</dbReference>
<evidence type="ECO:0000313" key="2">
    <source>
        <dbReference type="EMBL" id="EUB60468.1"/>
    </source>
</evidence>
<dbReference type="GeneID" id="36340377"/>
<dbReference type="AlphaFoldDB" id="W6UHC9"/>
<dbReference type="EMBL" id="APAU02000030">
    <property type="protein sequence ID" value="EUB60468.1"/>
    <property type="molecule type" value="Genomic_DNA"/>
</dbReference>
<dbReference type="Proteomes" id="UP000019149">
    <property type="component" value="Unassembled WGS sequence"/>
</dbReference>
<organism evidence="2 3">
    <name type="scientific">Echinococcus granulosus</name>
    <name type="common">Hydatid tapeworm</name>
    <dbReference type="NCBI Taxonomy" id="6210"/>
    <lineage>
        <taxon>Eukaryota</taxon>
        <taxon>Metazoa</taxon>
        <taxon>Spiralia</taxon>
        <taxon>Lophotrochozoa</taxon>
        <taxon>Platyhelminthes</taxon>
        <taxon>Cestoda</taxon>
        <taxon>Eucestoda</taxon>
        <taxon>Cyclophyllidea</taxon>
        <taxon>Taeniidae</taxon>
        <taxon>Echinococcus</taxon>
        <taxon>Echinococcus granulosus group</taxon>
    </lineage>
</organism>
<accession>W6UHC9</accession>